<accession>A0AAC8YJ38</accession>
<dbReference type="InterPro" id="IPR008927">
    <property type="entry name" value="6-PGluconate_DH-like_C_sf"/>
</dbReference>
<reference evidence="5 6" key="1">
    <citation type="submission" date="2016-03" db="EMBL/GenBank/DDBJ databases">
        <title>Complete genome of Aminobacter aminovorans KCTC 2477.</title>
        <authorList>
            <person name="Kim K.M."/>
        </authorList>
    </citation>
    <scope>NUCLEOTIDE SEQUENCE [LARGE SCALE GENOMIC DNA]</scope>
    <source>
        <strain evidence="5 6">KCTC 2477</strain>
    </source>
</reference>
<dbReference type="Proteomes" id="UP000075755">
    <property type="component" value="Chromosome"/>
</dbReference>
<feature type="domain" description="Mannitol dehydrogenase C-terminal" evidence="4">
    <location>
        <begin position="298"/>
        <end position="486"/>
    </location>
</feature>
<evidence type="ECO:0000313" key="5">
    <source>
        <dbReference type="EMBL" id="AMS39146.1"/>
    </source>
</evidence>
<evidence type="ECO:0000256" key="1">
    <source>
        <dbReference type="ARBA" id="ARBA00023002"/>
    </source>
</evidence>
<dbReference type="PANTHER" id="PTHR43362">
    <property type="entry name" value="MANNITOL DEHYDROGENASE DSF1-RELATED"/>
    <property type="match status" value="1"/>
</dbReference>
<organism evidence="5 6">
    <name type="scientific">Aminobacter aminovorans</name>
    <name type="common">Chelatobacter heintzii</name>
    <dbReference type="NCBI Taxonomy" id="83263"/>
    <lineage>
        <taxon>Bacteria</taxon>
        <taxon>Pseudomonadati</taxon>
        <taxon>Pseudomonadota</taxon>
        <taxon>Alphaproteobacteria</taxon>
        <taxon>Hyphomicrobiales</taxon>
        <taxon>Phyllobacteriaceae</taxon>
        <taxon>Aminobacter</taxon>
    </lineage>
</organism>
<dbReference type="PROSITE" id="PS00974">
    <property type="entry name" value="MANNITOL_DHGENASE"/>
    <property type="match status" value="1"/>
</dbReference>
<dbReference type="PRINTS" id="PR00084">
    <property type="entry name" value="MTLDHDRGNASE"/>
</dbReference>
<dbReference type="Pfam" id="PF08125">
    <property type="entry name" value="Mannitol_dh_C"/>
    <property type="match status" value="1"/>
</dbReference>
<evidence type="ECO:0000256" key="2">
    <source>
        <dbReference type="ARBA" id="ARBA00023027"/>
    </source>
</evidence>
<evidence type="ECO:0000259" key="3">
    <source>
        <dbReference type="Pfam" id="PF01232"/>
    </source>
</evidence>
<keyword evidence="1" id="KW-0560">Oxidoreductase</keyword>
<dbReference type="SUPFAM" id="SSF51735">
    <property type="entry name" value="NAD(P)-binding Rossmann-fold domains"/>
    <property type="match status" value="1"/>
</dbReference>
<dbReference type="InterPro" id="IPR023027">
    <property type="entry name" value="Mannitol_DH_CS"/>
</dbReference>
<dbReference type="InterPro" id="IPR013131">
    <property type="entry name" value="Mannitol_DH_N"/>
</dbReference>
<gene>
    <name evidence="5" type="ORF">AA2016_0204</name>
</gene>
<name>A0AAC8YJ38_AMIAI</name>
<dbReference type="AlphaFoldDB" id="A0AAC8YJ38"/>
<dbReference type="InterPro" id="IPR036291">
    <property type="entry name" value="NAD(P)-bd_dom_sf"/>
</dbReference>
<dbReference type="Gene3D" id="3.40.50.720">
    <property type="entry name" value="NAD(P)-binding Rossmann-like Domain"/>
    <property type="match status" value="1"/>
</dbReference>
<dbReference type="InterPro" id="IPR050988">
    <property type="entry name" value="Mannitol_DH/Oxidoreductase"/>
</dbReference>
<proteinExistence type="predicted"/>
<dbReference type="InterPro" id="IPR013328">
    <property type="entry name" value="6PGD_dom2"/>
</dbReference>
<evidence type="ECO:0000259" key="4">
    <source>
        <dbReference type="Pfam" id="PF08125"/>
    </source>
</evidence>
<evidence type="ECO:0000313" key="6">
    <source>
        <dbReference type="Proteomes" id="UP000075755"/>
    </source>
</evidence>
<dbReference type="EMBL" id="CP015005">
    <property type="protein sequence ID" value="AMS39146.1"/>
    <property type="molecule type" value="Genomic_DNA"/>
</dbReference>
<sequence length="503" mass="55146">MLAPNKRKRRTMTVKLSLATLPDLPAKVARPTYDRASLKAGIVHFGVGNFHRSHQAIYLDELFNTGLGHDWAIVGAGVFEGEKIGQAKLAGQDWLTTVVEQDSGHMSARVTSVMIDFLTPGDAGAIIERLADPAIRIVSLTITEGGYFIDPASGMFNPTHPDIVADAQNIAAPRTVFGIILAGLRRRRQDGVVPFTVMSCDNIPHNGRVTADAVIGLARLADETFADWIRDNVAFPNSMVDRITPATTDRERGILASDFGVEDSWPVFCEPFKQWVMEDHFTDGRPALEKVGVQFVHDVAPFELMKIRILNGGHATIAYPAGLMDIHFVHEAMENPLVRAFLAKLEREEIMPTVPPVPGVVLEEYCQLIERRFSNPKIGDTVRRLCLDGSNRQPKFIIPTISDRLKAGAGISGLALESALWCRYCFGVTDSGAVIEPNDPNWDRLQQTAQAAKNAPAAWLAMEDIYGDVGKSATFAAAFADSLGMLWQLGTKETLTRYLGGRL</sequence>
<dbReference type="SUPFAM" id="SSF48179">
    <property type="entry name" value="6-phosphogluconate dehydrogenase C-terminal domain-like"/>
    <property type="match status" value="1"/>
</dbReference>
<dbReference type="Gene3D" id="1.10.1040.10">
    <property type="entry name" value="N-(1-d-carboxylethyl)-l-norvaline Dehydrogenase, domain 2"/>
    <property type="match status" value="1"/>
</dbReference>
<dbReference type="GO" id="GO:0016616">
    <property type="term" value="F:oxidoreductase activity, acting on the CH-OH group of donors, NAD or NADP as acceptor"/>
    <property type="evidence" value="ECO:0007669"/>
    <property type="project" value="TreeGrafter"/>
</dbReference>
<keyword evidence="2" id="KW-0520">NAD</keyword>
<dbReference type="InterPro" id="IPR000669">
    <property type="entry name" value="Mannitol_DH"/>
</dbReference>
<protein>
    <submittedName>
        <fullName evidence="5">Mannitol dehydrogenase domain protein</fullName>
    </submittedName>
</protein>
<dbReference type="InterPro" id="IPR013118">
    <property type="entry name" value="Mannitol_DH_C"/>
</dbReference>
<feature type="domain" description="Mannitol dehydrogenase N-terminal" evidence="3">
    <location>
        <begin position="41"/>
        <end position="290"/>
    </location>
</feature>
<dbReference type="PANTHER" id="PTHR43362:SF1">
    <property type="entry name" value="MANNITOL DEHYDROGENASE 2-RELATED"/>
    <property type="match status" value="1"/>
</dbReference>
<dbReference type="Pfam" id="PF01232">
    <property type="entry name" value="Mannitol_dh"/>
    <property type="match status" value="1"/>
</dbReference>
<dbReference type="GO" id="GO:0019594">
    <property type="term" value="P:mannitol metabolic process"/>
    <property type="evidence" value="ECO:0007669"/>
    <property type="project" value="InterPro"/>
</dbReference>
<dbReference type="KEGG" id="aak:AA2016_0204"/>